<dbReference type="GO" id="GO:0030950">
    <property type="term" value="P:establishment or maintenance of actin cytoskeleton polarity"/>
    <property type="evidence" value="ECO:0007669"/>
    <property type="project" value="EnsemblFungi"/>
</dbReference>
<protein>
    <submittedName>
        <fullName evidence="5">Putative intracellular transport protein</fullName>
    </submittedName>
</protein>
<sequence length="304" mass="33658">MSVILASYGYDATIRFWEALDGVCSRSIQTPDYHINRLEITSDKKYLAAAGNTTINIYDIRNKNSNPVSKLEGHVPGSNINSISFATDNQWMVSASDDGTIKVWDIRSNKIESDCNNGSPINDLSFNRSSSEAITCDQEGRVKIWDIGMKRAVHVLEPGNEHVNLLSVTAAQDSSVIIAANKKGQCFVWSMDRNKGSYYGTRSFTAHNTYITRCLLSSDRKYLATCSADHSAKVWNLDNDFSLVQSLTGHAGWVWDCAFSADSAYLVTGSSDNMVRLWELGTSKIIRKYQGHQKAVCAVALNDV</sequence>
<evidence type="ECO:0000313" key="6">
    <source>
        <dbReference type="Proteomes" id="UP000095038"/>
    </source>
</evidence>
<evidence type="ECO:0000256" key="2">
    <source>
        <dbReference type="ARBA" id="ARBA00022574"/>
    </source>
</evidence>
<dbReference type="GeneID" id="30966924"/>
<dbReference type="GO" id="GO:0031930">
    <property type="term" value="P:mitochondria-nucleus signaling pathway"/>
    <property type="evidence" value="ECO:0007669"/>
    <property type="project" value="EnsemblFungi"/>
</dbReference>
<dbReference type="InterPro" id="IPR019775">
    <property type="entry name" value="WD40_repeat_CS"/>
</dbReference>
<dbReference type="Pfam" id="PF00400">
    <property type="entry name" value="WD40"/>
    <property type="match status" value="4"/>
</dbReference>
<dbReference type="InterPro" id="IPR015943">
    <property type="entry name" value="WD40/YVTN_repeat-like_dom_sf"/>
</dbReference>
<name>A0A1D2VIB6_9ASCO</name>
<dbReference type="InterPro" id="IPR037588">
    <property type="entry name" value="MLST8"/>
</dbReference>
<organism evidence="5 6">
    <name type="scientific">Ascoidea rubescens DSM 1968</name>
    <dbReference type="NCBI Taxonomy" id="1344418"/>
    <lineage>
        <taxon>Eukaryota</taxon>
        <taxon>Fungi</taxon>
        <taxon>Dikarya</taxon>
        <taxon>Ascomycota</taxon>
        <taxon>Saccharomycotina</taxon>
        <taxon>Saccharomycetes</taxon>
        <taxon>Ascoideaceae</taxon>
        <taxon>Ascoidea</taxon>
    </lineage>
</organism>
<dbReference type="GO" id="GO:0038202">
    <property type="term" value="P:TORC1 signaling"/>
    <property type="evidence" value="ECO:0007669"/>
    <property type="project" value="EnsemblFungi"/>
</dbReference>
<dbReference type="SMART" id="SM00320">
    <property type="entry name" value="WD40"/>
    <property type="match status" value="6"/>
</dbReference>
<dbReference type="PROSITE" id="PS50294">
    <property type="entry name" value="WD_REPEATS_REGION"/>
    <property type="match status" value="3"/>
</dbReference>
<feature type="repeat" description="WD" evidence="4">
    <location>
        <begin position="247"/>
        <end position="288"/>
    </location>
</feature>
<evidence type="ECO:0000313" key="5">
    <source>
        <dbReference type="EMBL" id="ODV61270.1"/>
    </source>
</evidence>
<dbReference type="PROSITE" id="PS00678">
    <property type="entry name" value="WD_REPEATS_1"/>
    <property type="match status" value="3"/>
</dbReference>
<dbReference type="GO" id="GO:0031505">
    <property type="term" value="P:fungal-type cell wall organization"/>
    <property type="evidence" value="ECO:0007669"/>
    <property type="project" value="EnsemblFungi"/>
</dbReference>
<dbReference type="InterPro" id="IPR001680">
    <property type="entry name" value="WD40_rpt"/>
</dbReference>
<dbReference type="GO" id="GO:0043539">
    <property type="term" value="F:protein serine/threonine kinase activator activity"/>
    <property type="evidence" value="ECO:0007669"/>
    <property type="project" value="EnsemblFungi"/>
</dbReference>
<dbReference type="InterPro" id="IPR036322">
    <property type="entry name" value="WD40_repeat_dom_sf"/>
</dbReference>
<keyword evidence="6" id="KW-1185">Reference proteome</keyword>
<dbReference type="OrthoDB" id="400at2759"/>
<dbReference type="GO" id="GO:0010008">
    <property type="term" value="C:endosome membrane"/>
    <property type="evidence" value="ECO:0007669"/>
    <property type="project" value="EnsemblFungi"/>
</dbReference>
<feature type="repeat" description="WD" evidence="4">
    <location>
        <begin position="80"/>
        <end position="114"/>
    </location>
</feature>
<dbReference type="GO" id="GO:0034399">
    <property type="term" value="C:nuclear periphery"/>
    <property type="evidence" value="ECO:0007669"/>
    <property type="project" value="EnsemblFungi"/>
</dbReference>
<dbReference type="PRINTS" id="PR00320">
    <property type="entry name" value="GPROTEINBRPT"/>
</dbReference>
<comment type="similarity">
    <text evidence="1">Belongs to the WD repeat LST8 family.</text>
</comment>
<evidence type="ECO:0000256" key="1">
    <source>
        <dbReference type="ARBA" id="ARBA00009890"/>
    </source>
</evidence>
<dbReference type="GO" id="GO:0032956">
    <property type="term" value="P:regulation of actin cytoskeleton organization"/>
    <property type="evidence" value="ECO:0007669"/>
    <property type="project" value="TreeGrafter"/>
</dbReference>
<dbReference type="GO" id="GO:0001558">
    <property type="term" value="P:regulation of cell growth"/>
    <property type="evidence" value="ECO:0007669"/>
    <property type="project" value="EnsemblFungi"/>
</dbReference>
<feature type="repeat" description="WD" evidence="4">
    <location>
        <begin position="204"/>
        <end position="245"/>
    </location>
</feature>
<evidence type="ECO:0000256" key="3">
    <source>
        <dbReference type="ARBA" id="ARBA00022737"/>
    </source>
</evidence>
<dbReference type="STRING" id="1344418.A0A1D2VIB6"/>
<dbReference type="PROSITE" id="PS50082">
    <property type="entry name" value="WD_REPEATS_2"/>
    <property type="match status" value="3"/>
</dbReference>
<gene>
    <name evidence="5" type="ORF">ASCRUDRAFT_75961</name>
</gene>
<dbReference type="SUPFAM" id="SSF50978">
    <property type="entry name" value="WD40 repeat-like"/>
    <property type="match status" value="1"/>
</dbReference>
<proteinExistence type="inferred from homology"/>
<dbReference type="CDD" id="cd00200">
    <property type="entry name" value="WD40"/>
    <property type="match status" value="1"/>
</dbReference>
<keyword evidence="3" id="KW-0677">Repeat</keyword>
<dbReference type="Gene3D" id="2.130.10.10">
    <property type="entry name" value="YVTN repeat-like/Quinoprotein amine dehydrogenase"/>
    <property type="match status" value="1"/>
</dbReference>
<reference evidence="6" key="1">
    <citation type="submission" date="2016-05" db="EMBL/GenBank/DDBJ databases">
        <title>Comparative genomics of biotechnologically important yeasts.</title>
        <authorList>
            <consortium name="DOE Joint Genome Institute"/>
            <person name="Riley R."/>
            <person name="Haridas S."/>
            <person name="Wolfe K.H."/>
            <person name="Lopes M.R."/>
            <person name="Hittinger C.T."/>
            <person name="Goker M."/>
            <person name="Salamov A."/>
            <person name="Wisecaver J."/>
            <person name="Long T.M."/>
            <person name="Aerts A.L."/>
            <person name="Barry K."/>
            <person name="Choi C."/>
            <person name="Clum A."/>
            <person name="Coughlan A.Y."/>
            <person name="Deshpande S."/>
            <person name="Douglass A.P."/>
            <person name="Hanson S.J."/>
            <person name="Klenk H.-P."/>
            <person name="Labutti K."/>
            <person name="Lapidus A."/>
            <person name="Lindquist E."/>
            <person name="Lipzen A."/>
            <person name="Meier-Kolthoff J.P."/>
            <person name="Ohm R.A."/>
            <person name="Otillar R.P."/>
            <person name="Pangilinan J."/>
            <person name="Peng Y."/>
            <person name="Rokas A."/>
            <person name="Rosa C.A."/>
            <person name="Scheuner C."/>
            <person name="Sibirny A.A."/>
            <person name="Slot J.C."/>
            <person name="Stielow J.B."/>
            <person name="Sun H."/>
            <person name="Kurtzman C.P."/>
            <person name="Blackwell M."/>
            <person name="Grigoriev I.V."/>
            <person name="Jeffries T.W."/>
        </authorList>
    </citation>
    <scope>NUCLEOTIDE SEQUENCE [LARGE SCALE GENOMIC DNA]</scope>
    <source>
        <strain evidence="6">DSM 1968</strain>
    </source>
</reference>
<dbReference type="EMBL" id="KV454480">
    <property type="protein sequence ID" value="ODV61270.1"/>
    <property type="molecule type" value="Genomic_DNA"/>
</dbReference>
<dbReference type="AlphaFoldDB" id="A0A1D2VIB6"/>
<dbReference type="PANTHER" id="PTHR19842">
    <property type="entry name" value="G BETA-LIKE PROTEIN GBL"/>
    <property type="match status" value="1"/>
</dbReference>
<dbReference type="GO" id="GO:0000329">
    <property type="term" value="C:fungal-type vacuole membrane"/>
    <property type="evidence" value="ECO:0007669"/>
    <property type="project" value="EnsemblFungi"/>
</dbReference>
<accession>A0A1D2VIB6</accession>
<dbReference type="GO" id="GO:0031931">
    <property type="term" value="C:TORC1 complex"/>
    <property type="evidence" value="ECO:0007669"/>
    <property type="project" value="EnsemblFungi"/>
</dbReference>
<dbReference type="GO" id="GO:0000139">
    <property type="term" value="C:Golgi membrane"/>
    <property type="evidence" value="ECO:0007669"/>
    <property type="project" value="EnsemblFungi"/>
</dbReference>
<dbReference type="FunCoup" id="A0A1D2VIB6">
    <property type="interactions" value="609"/>
</dbReference>
<dbReference type="Proteomes" id="UP000095038">
    <property type="component" value="Unassembled WGS sequence"/>
</dbReference>
<dbReference type="RefSeq" id="XP_020047577.1">
    <property type="nucleotide sequence ID" value="XM_020193288.1"/>
</dbReference>
<keyword evidence="2 4" id="KW-0853">WD repeat</keyword>
<evidence type="ECO:0000256" key="4">
    <source>
        <dbReference type="PROSITE-ProRule" id="PRU00221"/>
    </source>
</evidence>
<dbReference type="InParanoid" id="A0A1D2VIB6"/>
<dbReference type="GO" id="GO:0031932">
    <property type="term" value="C:TORC2 complex"/>
    <property type="evidence" value="ECO:0007669"/>
    <property type="project" value="EnsemblFungi"/>
</dbReference>
<dbReference type="PANTHER" id="PTHR19842:SF0">
    <property type="entry name" value="TARGET OF RAPAMYCIN COMPLEX SUBUNIT LST8"/>
    <property type="match status" value="1"/>
</dbReference>
<dbReference type="InterPro" id="IPR020472">
    <property type="entry name" value="WD40_PAC1"/>
</dbReference>